<evidence type="ECO:0000313" key="4">
    <source>
        <dbReference type="Proteomes" id="UP000436088"/>
    </source>
</evidence>
<dbReference type="PANTHER" id="PTHR44137">
    <property type="entry name" value="BNAC03G44070D PROTEIN"/>
    <property type="match status" value="1"/>
</dbReference>
<organism evidence="3 4">
    <name type="scientific">Hibiscus syriacus</name>
    <name type="common">Rose of Sharon</name>
    <dbReference type="NCBI Taxonomy" id="106335"/>
    <lineage>
        <taxon>Eukaryota</taxon>
        <taxon>Viridiplantae</taxon>
        <taxon>Streptophyta</taxon>
        <taxon>Embryophyta</taxon>
        <taxon>Tracheophyta</taxon>
        <taxon>Spermatophyta</taxon>
        <taxon>Magnoliopsida</taxon>
        <taxon>eudicotyledons</taxon>
        <taxon>Gunneridae</taxon>
        <taxon>Pentapetalae</taxon>
        <taxon>rosids</taxon>
        <taxon>malvids</taxon>
        <taxon>Malvales</taxon>
        <taxon>Malvaceae</taxon>
        <taxon>Malvoideae</taxon>
        <taxon>Hibiscus</taxon>
    </lineage>
</organism>
<dbReference type="InterPro" id="IPR036869">
    <property type="entry name" value="J_dom_sf"/>
</dbReference>
<evidence type="ECO:0000313" key="3">
    <source>
        <dbReference type="EMBL" id="KAE8684041.1"/>
    </source>
</evidence>
<evidence type="ECO:0000256" key="1">
    <source>
        <dbReference type="SAM" id="MobiDB-lite"/>
    </source>
</evidence>
<comment type="caution">
    <text evidence="3">The sequence shown here is derived from an EMBL/GenBank/DDBJ whole genome shotgun (WGS) entry which is preliminary data.</text>
</comment>
<accession>A0A6A2YWY8</accession>
<feature type="region of interest" description="Disordered" evidence="1">
    <location>
        <begin position="139"/>
        <end position="171"/>
    </location>
</feature>
<dbReference type="SUPFAM" id="SSF46565">
    <property type="entry name" value="Chaperone J-domain"/>
    <property type="match status" value="1"/>
</dbReference>
<sequence length="262" mass="29016">MECNREEAVKAWGTAEQMMQDGDLEGAMKFALKAQKLFPELENILKLLTVCNVHYSAKNKLSGSEMDWYGVLQIERSVDETSIKQHKKLALLLHPDKNKFTGAEAAFKLIGEANTILSDQTKRSQYDLKCRILVKTARKPASRASKKAASRPSKASVHGQHEFTNGDQNGSSKFTASYAYQEAQHQTFWTLCSAVASSTSPQGPCNDGAQFRCGVARPPHIPKDYKDFTAKQNVDGFPNTRDEKKGGDMPMHKASEPKESGT</sequence>
<dbReference type="Gene3D" id="1.10.287.110">
    <property type="entry name" value="DnaJ domain"/>
    <property type="match status" value="1"/>
</dbReference>
<dbReference type="PRINTS" id="PR00625">
    <property type="entry name" value="JDOMAIN"/>
</dbReference>
<proteinExistence type="predicted"/>
<gene>
    <name evidence="3" type="ORF">F3Y22_tig00111157pilonHSYRG00016</name>
</gene>
<dbReference type="SMART" id="SM00271">
    <property type="entry name" value="DnaJ"/>
    <property type="match status" value="1"/>
</dbReference>
<feature type="compositionally biased region" description="Basic and acidic residues" evidence="1">
    <location>
        <begin position="240"/>
        <end position="262"/>
    </location>
</feature>
<dbReference type="Proteomes" id="UP000436088">
    <property type="component" value="Unassembled WGS sequence"/>
</dbReference>
<dbReference type="InterPro" id="IPR001623">
    <property type="entry name" value="DnaJ_domain"/>
</dbReference>
<feature type="domain" description="J" evidence="2">
    <location>
        <begin position="67"/>
        <end position="130"/>
    </location>
</feature>
<dbReference type="EMBL" id="VEPZ02001253">
    <property type="protein sequence ID" value="KAE8684041.1"/>
    <property type="molecule type" value="Genomic_DNA"/>
</dbReference>
<dbReference type="CDD" id="cd06257">
    <property type="entry name" value="DnaJ"/>
    <property type="match status" value="1"/>
</dbReference>
<dbReference type="Pfam" id="PF00226">
    <property type="entry name" value="DnaJ"/>
    <property type="match status" value="1"/>
</dbReference>
<dbReference type="PROSITE" id="PS50076">
    <property type="entry name" value="DNAJ_2"/>
    <property type="match status" value="1"/>
</dbReference>
<feature type="compositionally biased region" description="Basic residues" evidence="1">
    <location>
        <begin position="139"/>
        <end position="149"/>
    </location>
</feature>
<name>A0A6A2YWY8_HIBSY</name>
<feature type="region of interest" description="Disordered" evidence="1">
    <location>
        <begin position="224"/>
        <end position="262"/>
    </location>
</feature>
<dbReference type="PANTHER" id="PTHR44137:SF57">
    <property type="entry name" value="CHAPERONE DNAJ-DOMAIN PROTEIN"/>
    <property type="match status" value="1"/>
</dbReference>
<feature type="compositionally biased region" description="Polar residues" evidence="1">
    <location>
        <begin position="162"/>
        <end position="171"/>
    </location>
</feature>
<dbReference type="AlphaFoldDB" id="A0A6A2YWY8"/>
<protein>
    <recommendedName>
        <fullName evidence="2">J domain-containing protein</fullName>
    </recommendedName>
</protein>
<keyword evidence="4" id="KW-1185">Reference proteome</keyword>
<reference evidence="3" key="1">
    <citation type="submission" date="2019-09" db="EMBL/GenBank/DDBJ databases">
        <title>Draft genome information of white flower Hibiscus syriacus.</title>
        <authorList>
            <person name="Kim Y.-M."/>
        </authorList>
    </citation>
    <scope>NUCLEOTIDE SEQUENCE [LARGE SCALE GENOMIC DNA]</scope>
    <source>
        <strain evidence="3">YM2019G1</strain>
    </source>
</reference>
<evidence type="ECO:0000259" key="2">
    <source>
        <dbReference type="PROSITE" id="PS50076"/>
    </source>
</evidence>